<dbReference type="GO" id="GO:0005975">
    <property type="term" value="P:carbohydrate metabolic process"/>
    <property type="evidence" value="ECO:0007669"/>
    <property type="project" value="InterPro"/>
</dbReference>
<accession>A0A7K3QVG5</accession>
<protein>
    <submittedName>
        <fullName evidence="1">Beta-xylosidase</fullName>
    </submittedName>
</protein>
<dbReference type="Pfam" id="PF03512">
    <property type="entry name" value="Glyco_hydro_52"/>
    <property type="match status" value="1"/>
</dbReference>
<dbReference type="Proteomes" id="UP000470520">
    <property type="component" value="Unassembled WGS sequence"/>
</dbReference>
<dbReference type="GO" id="GO:0009044">
    <property type="term" value="F:xylan 1,4-beta-xylosidase activity"/>
    <property type="evidence" value="ECO:0007669"/>
    <property type="project" value="InterPro"/>
</dbReference>
<organism evidence="1 2">
    <name type="scientific">Streptomyces bauhiniae</name>
    <dbReference type="NCBI Taxonomy" id="2340725"/>
    <lineage>
        <taxon>Bacteria</taxon>
        <taxon>Bacillati</taxon>
        <taxon>Actinomycetota</taxon>
        <taxon>Actinomycetes</taxon>
        <taxon>Kitasatosporales</taxon>
        <taxon>Streptomycetaceae</taxon>
        <taxon>Streptomyces</taxon>
    </lineage>
</organism>
<dbReference type="EMBL" id="JAAGMR010000223">
    <property type="protein sequence ID" value="NEB93866.1"/>
    <property type="molecule type" value="Genomic_DNA"/>
</dbReference>
<dbReference type="InterPro" id="IPR000852">
    <property type="entry name" value="Glyco_hydro_52"/>
</dbReference>
<sequence length="682" mass="73216">MDITNVQHSPMGAHASFTLGHPGPHGGLGLGLAGPAGQNVYVAVEDAPGSGTYRALPFFAVDQDDQLARFQGGEEGRPPAPAGPLTALAADQVERVLDPVTDRWTAGPLDFAVHSPLGTLPEPGTAPDEALRRAVLPAVLAEFTIDNTGGGGPLRAFVGYAGSDPYAGMRVVEGPGFTGIGEGTRTAIVTDAPGARTAIGFDIPFILGDGRHPGDGFGLGQTGLLVFDVPPGERRTHRLALCFHTAEYLTAPERCRYLYNRYYPGLEEVAATALTAYDTLLADWRRACDALSAAALSADRAYMLALAIRSYYGSTELLEDADGRPVWIVNEGEFRMMNTLDLTVDHSFFEARQHPWTLRNVLERHLAHYSYTDSYGISFTHDMGVANVWSPHGRSSYERPGLSDCFSYMTGEQLLNWVLAAAVYTGTGDTDWRAAHAPTLRACLDSMLARDPGADGVQTVDSDLVAGGAEITTYDSLDTSLGQARSSAYLAVKGWAAYRWLERTLHALGDTEAAAEAGFRAGRAVKALLASVGPDGTVPALLDDPDGARIIPVVEGLALAHLTGTDVRSEPELTAALRRHLLVVLDSGRCRFPDGGWKLSETSDNSWLSKIYLCQYAARELLGIPDDADMSAADRAHADWLRHPTESRWSWSDQMISGVAAGSRYYPRGVTAVTWLLEDGAR</sequence>
<dbReference type="RefSeq" id="WP_164190434.1">
    <property type="nucleotide sequence ID" value="NZ_JAAGMR010000223.1"/>
</dbReference>
<reference evidence="1 2" key="1">
    <citation type="submission" date="2020-01" db="EMBL/GenBank/DDBJ databases">
        <title>Insect and environment-associated Actinomycetes.</title>
        <authorList>
            <person name="Currrie C."/>
            <person name="Chevrette M."/>
            <person name="Carlson C."/>
            <person name="Stubbendieck R."/>
            <person name="Wendt-Pienkowski E."/>
        </authorList>
    </citation>
    <scope>NUCLEOTIDE SEQUENCE [LARGE SCALE GENOMIC DNA]</scope>
    <source>
        <strain evidence="1 2">SID7754</strain>
    </source>
</reference>
<dbReference type="PRINTS" id="PR00845">
    <property type="entry name" value="GLHYDRLASE52"/>
</dbReference>
<comment type="caution">
    <text evidence="1">The sequence shown here is derived from an EMBL/GenBank/DDBJ whole genome shotgun (WGS) entry which is preliminary data.</text>
</comment>
<evidence type="ECO:0000313" key="1">
    <source>
        <dbReference type="EMBL" id="NEB93866.1"/>
    </source>
</evidence>
<evidence type="ECO:0000313" key="2">
    <source>
        <dbReference type="Proteomes" id="UP000470520"/>
    </source>
</evidence>
<name>A0A7K3QVG5_9ACTN</name>
<dbReference type="AlphaFoldDB" id="A0A7K3QVG5"/>
<gene>
    <name evidence="1" type="ORF">G3I21_19580</name>
</gene>
<proteinExistence type="predicted"/>